<reference evidence="2" key="1">
    <citation type="submission" date="2024-03" db="EMBL/GenBank/DDBJ databases">
        <title>WGS assembly of Saponaria officinalis var. Norfolk2.</title>
        <authorList>
            <person name="Jenkins J."/>
            <person name="Shu S."/>
            <person name="Grimwood J."/>
            <person name="Barry K."/>
            <person name="Goodstein D."/>
            <person name="Schmutz J."/>
            <person name="Leebens-Mack J."/>
            <person name="Osbourn A."/>
        </authorList>
    </citation>
    <scope>NUCLEOTIDE SEQUENCE [LARGE SCALE GENOMIC DNA]</scope>
    <source>
        <strain evidence="2">JIC</strain>
    </source>
</reference>
<gene>
    <name evidence="2" type="ORF">RND81_12G024700</name>
</gene>
<dbReference type="AlphaFoldDB" id="A0AAW1H2D6"/>
<dbReference type="Gene3D" id="3.90.810.10">
    <property type="entry name" value="CRIB domain"/>
    <property type="match status" value="1"/>
</dbReference>
<comment type="caution">
    <text evidence="2">The sequence shown here is derived from an EMBL/GenBank/DDBJ whole genome shotgun (WGS) entry which is preliminary data.</text>
</comment>
<name>A0AAW1H2D6_SAPOF</name>
<dbReference type="PANTHER" id="PTHR46931:SF14">
    <property type="entry name" value="CRIB DOMAIN-CONTAINING PROTEIN RIC2"/>
    <property type="match status" value="1"/>
</dbReference>
<dbReference type="Proteomes" id="UP001443914">
    <property type="component" value="Unassembled WGS sequence"/>
</dbReference>
<dbReference type="EMBL" id="JBDFQZ010000012">
    <property type="protein sequence ID" value="KAK9671359.1"/>
    <property type="molecule type" value="Genomic_DNA"/>
</dbReference>
<accession>A0AAW1H2D6</accession>
<evidence type="ECO:0000259" key="1">
    <source>
        <dbReference type="PROSITE" id="PS50108"/>
    </source>
</evidence>
<dbReference type="InterPro" id="IPR000095">
    <property type="entry name" value="CRIB_dom"/>
</dbReference>
<keyword evidence="3" id="KW-1185">Reference proteome</keyword>
<sequence>MKEMSVRWMVFGCVSRSSVGVDVPSNDSNNHAIQNSSTQDNIQKDLRIIKKMRHPLGFRLPKGSLSHGIQRFIRSFKTVSRLFVYKTNEKVIEENDENDEMEIGYPTDVKHLTHIGWDGSTTVSKPCNEWNDLNPSEIVSFPSISLKQFEAAMAQQAAVQNNI</sequence>
<dbReference type="InterPro" id="IPR044509">
    <property type="entry name" value="RIC2/4"/>
</dbReference>
<evidence type="ECO:0000313" key="2">
    <source>
        <dbReference type="EMBL" id="KAK9671359.1"/>
    </source>
</evidence>
<dbReference type="PROSITE" id="PS50108">
    <property type="entry name" value="CRIB"/>
    <property type="match status" value="1"/>
</dbReference>
<dbReference type="PANTHER" id="PTHR46931">
    <property type="entry name" value="CRIB DOMAIN-CONTAINING PROTEIN RIC2"/>
    <property type="match status" value="1"/>
</dbReference>
<protein>
    <recommendedName>
        <fullName evidence="1">CRIB domain-containing protein</fullName>
    </recommendedName>
</protein>
<feature type="domain" description="CRIB" evidence="1">
    <location>
        <begin position="103"/>
        <end position="116"/>
    </location>
</feature>
<dbReference type="InterPro" id="IPR036936">
    <property type="entry name" value="CRIB_dom_sf"/>
</dbReference>
<evidence type="ECO:0000313" key="3">
    <source>
        <dbReference type="Proteomes" id="UP001443914"/>
    </source>
</evidence>
<dbReference type="SMART" id="SM00285">
    <property type="entry name" value="PBD"/>
    <property type="match status" value="1"/>
</dbReference>
<proteinExistence type="predicted"/>
<dbReference type="Pfam" id="PF00786">
    <property type="entry name" value="PBD"/>
    <property type="match status" value="1"/>
</dbReference>
<organism evidence="2 3">
    <name type="scientific">Saponaria officinalis</name>
    <name type="common">Common soapwort</name>
    <name type="synonym">Lychnis saponaria</name>
    <dbReference type="NCBI Taxonomy" id="3572"/>
    <lineage>
        <taxon>Eukaryota</taxon>
        <taxon>Viridiplantae</taxon>
        <taxon>Streptophyta</taxon>
        <taxon>Embryophyta</taxon>
        <taxon>Tracheophyta</taxon>
        <taxon>Spermatophyta</taxon>
        <taxon>Magnoliopsida</taxon>
        <taxon>eudicotyledons</taxon>
        <taxon>Gunneridae</taxon>
        <taxon>Pentapetalae</taxon>
        <taxon>Caryophyllales</taxon>
        <taxon>Caryophyllaceae</taxon>
        <taxon>Caryophylleae</taxon>
        <taxon>Saponaria</taxon>
    </lineage>
</organism>